<name>A0AAX6MLQ7_9PEZI</name>
<dbReference type="SUPFAM" id="SSF56747">
    <property type="entry name" value="Prim-pol domain"/>
    <property type="match status" value="1"/>
</dbReference>
<dbReference type="InterPro" id="IPR002755">
    <property type="entry name" value="DNA_primase_S"/>
</dbReference>
<gene>
    <name evidence="11" type="ORF">Daesc_005880</name>
</gene>
<comment type="caution">
    <text evidence="11">The sequence shown here is derived from an EMBL/GenBank/DDBJ whole genome shotgun (WGS) entry which is preliminary data.</text>
</comment>
<evidence type="ECO:0000313" key="12">
    <source>
        <dbReference type="Proteomes" id="UP001369815"/>
    </source>
</evidence>
<dbReference type="EMBL" id="JBANMG010000005">
    <property type="protein sequence ID" value="KAK6953575.1"/>
    <property type="molecule type" value="Genomic_DNA"/>
</dbReference>
<dbReference type="FunFam" id="3.90.920.10:FF:000002">
    <property type="entry name" value="DNA primase"/>
    <property type="match status" value="1"/>
</dbReference>
<dbReference type="Pfam" id="PF01896">
    <property type="entry name" value="DNA_primase_S"/>
    <property type="match status" value="1"/>
</dbReference>
<evidence type="ECO:0000256" key="4">
    <source>
        <dbReference type="ARBA" id="ARBA00022679"/>
    </source>
</evidence>
<evidence type="ECO:0000256" key="9">
    <source>
        <dbReference type="RuleBase" id="RU003514"/>
    </source>
</evidence>
<evidence type="ECO:0000256" key="1">
    <source>
        <dbReference type="ARBA" id="ARBA00009762"/>
    </source>
</evidence>
<evidence type="ECO:0000256" key="7">
    <source>
        <dbReference type="ARBA" id="ARBA00022723"/>
    </source>
</evidence>
<keyword evidence="2 9" id="KW-0240">DNA-directed RNA polymerase</keyword>
<evidence type="ECO:0000256" key="6">
    <source>
        <dbReference type="ARBA" id="ARBA00022705"/>
    </source>
</evidence>
<keyword evidence="4 9" id="KW-0808">Transferase</keyword>
<dbReference type="GO" id="GO:0005658">
    <property type="term" value="C:alpha DNA polymerase:primase complex"/>
    <property type="evidence" value="ECO:0007669"/>
    <property type="project" value="UniProtKB-ARBA"/>
</dbReference>
<dbReference type="GO" id="GO:0046872">
    <property type="term" value="F:metal ion binding"/>
    <property type="evidence" value="ECO:0007669"/>
    <property type="project" value="UniProtKB-KW"/>
</dbReference>
<keyword evidence="12" id="KW-1185">Reference proteome</keyword>
<dbReference type="EC" id="2.7.7.-" evidence="9"/>
<evidence type="ECO:0000256" key="5">
    <source>
        <dbReference type="ARBA" id="ARBA00022695"/>
    </source>
</evidence>
<evidence type="ECO:0000256" key="8">
    <source>
        <dbReference type="ARBA" id="ARBA00023163"/>
    </source>
</evidence>
<keyword evidence="8" id="KW-0804">Transcription</keyword>
<comment type="similarity">
    <text evidence="1 9">Belongs to the eukaryotic-type primase small subunit family.</text>
</comment>
<dbReference type="AlphaFoldDB" id="A0AAX6MLQ7"/>
<organism evidence="11 12">
    <name type="scientific">Daldinia eschscholtzii</name>
    <dbReference type="NCBI Taxonomy" id="292717"/>
    <lineage>
        <taxon>Eukaryota</taxon>
        <taxon>Fungi</taxon>
        <taxon>Dikarya</taxon>
        <taxon>Ascomycota</taxon>
        <taxon>Pezizomycotina</taxon>
        <taxon>Sordariomycetes</taxon>
        <taxon>Xylariomycetidae</taxon>
        <taxon>Xylariales</taxon>
        <taxon>Hypoxylaceae</taxon>
        <taxon>Daldinia</taxon>
    </lineage>
</organism>
<keyword evidence="5" id="KW-0548">Nucleotidyltransferase</keyword>
<evidence type="ECO:0000256" key="2">
    <source>
        <dbReference type="ARBA" id="ARBA00022478"/>
    </source>
</evidence>
<keyword evidence="6 9" id="KW-0235">DNA replication</keyword>
<protein>
    <recommendedName>
        <fullName evidence="9">DNA primase</fullName>
        <ecNumber evidence="9">2.7.7.-</ecNumber>
    </recommendedName>
</protein>
<reference evidence="11 12" key="1">
    <citation type="journal article" date="2024" name="Front Chem Biol">
        <title>Unveiling the potential of Daldinia eschscholtzii MFLUCC 19-0629 through bioactivity and bioinformatics studies for enhanced sustainable agriculture production.</title>
        <authorList>
            <person name="Brooks S."/>
            <person name="Weaver J.A."/>
            <person name="Klomchit A."/>
            <person name="Alharthi S.A."/>
            <person name="Onlamun T."/>
            <person name="Nurani R."/>
            <person name="Vong T.K."/>
            <person name="Alberti F."/>
            <person name="Greco C."/>
        </authorList>
    </citation>
    <scope>NUCLEOTIDE SEQUENCE [LARGE SCALE GENOMIC DNA]</scope>
    <source>
        <strain evidence="11">MFLUCC 19-0629</strain>
    </source>
</reference>
<feature type="region of interest" description="Disordered" evidence="10">
    <location>
        <begin position="1"/>
        <end position="53"/>
    </location>
</feature>
<evidence type="ECO:0000256" key="3">
    <source>
        <dbReference type="ARBA" id="ARBA00022515"/>
    </source>
</evidence>
<evidence type="ECO:0000313" key="11">
    <source>
        <dbReference type="EMBL" id="KAK6953575.1"/>
    </source>
</evidence>
<keyword evidence="7" id="KW-0479">Metal-binding</keyword>
<dbReference type="InterPro" id="IPR014052">
    <property type="entry name" value="DNA_primase_ssu_euk/arc"/>
</dbReference>
<dbReference type="CDD" id="cd04860">
    <property type="entry name" value="AE_Prim_S"/>
    <property type="match status" value="1"/>
</dbReference>
<dbReference type="GO" id="GO:0006269">
    <property type="term" value="P:DNA replication, synthesis of primer"/>
    <property type="evidence" value="ECO:0007669"/>
    <property type="project" value="UniProtKB-KW"/>
</dbReference>
<feature type="compositionally biased region" description="Polar residues" evidence="10">
    <location>
        <begin position="1"/>
        <end position="15"/>
    </location>
</feature>
<dbReference type="PANTHER" id="PTHR10536">
    <property type="entry name" value="DNA PRIMASE SMALL SUBUNIT"/>
    <property type="match status" value="1"/>
</dbReference>
<dbReference type="GO" id="GO:0003899">
    <property type="term" value="F:DNA-directed RNA polymerase activity"/>
    <property type="evidence" value="ECO:0007669"/>
    <property type="project" value="InterPro"/>
</dbReference>
<dbReference type="Gene3D" id="3.90.920.10">
    <property type="entry name" value="DNA primase, PRIM domain"/>
    <property type="match status" value="1"/>
</dbReference>
<dbReference type="Proteomes" id="UP001369815">
    <property type="component" value="Unassembled WGS sequence"/>
</dbReference>
<keyword evidence="3 9" id="KW-0639">Primosome</keyword>
<evidence type="ECO:0000256" key="10">
    <source>
        <dbReference type="SAM" id="MobiDB-lite"/>
    </source>
</evidence>
<accession>A0AAX6MLQ7</accession>
<feature type="compositionally biased region" description="Acidic residues" evidence="10">
    <location>
        <begin position="31"/>
        <end position="40"/>
    </location>
</feature>
<sequence length="501" mass="57431">MPHSISPETDNQNMDTVEETMADAPAKNDESQEGDNDITMEETNTLPGVVKEEEKMDVKLEEILAAADSDDEFPSSAPEPVRMNAADPEVMRTFYQRFFPWRYLFQWLNHSPTPTNDFGHREFAFTLQGDIYSRYNSFPSADLLRKDVLRLLPSRFEIGPVYTTNPRDRKTLRNSSAFKPLSKELCFDIDLTDYDDIRTCCDKANICNRCWQFITMAIKVVDVALREDFGFKHIMWVYSGRRGAHAWVCDKKARTMDDQKRRSIAGYLEVIRGGAQSGKKVNVWRPLHPHLSRSLNILAPHFQEDVLEAQDPWASSERAEHLLSLLPDKALNESLRKKWDSSPGRASTSKWADIDSLARSGGGSKNLDTKALLDAKQDIVLEYTYPRLDIEVSKKLNHLLKSPFVVHPGTGRVCVPIDTRKLEDFDPLGVPTVQGLLEEIDSWKGDDEDGSEDKAKNLQDWEKTSLRPYVEYFRSFVLALMKDERDPKIKREREEGQAMEF</sequence>
<dbReference type="NCBIfam" id="TIGR00335">
    <property type="entry name" value="primase_sml"/>
    <property type="match status" value="1"/>
</dbReference>
<proteinExistence type="inferred from homology"/>